<dbReference type="InterPro" id="IPR050874">
    <property type="entry name" value="Diverse_PLD-related"/>
</dbReference>
<dbReference type="Gene3D" id="3.30.870.10">
    <property type="entry name" value="Endonuclease Chain A"/>
    <property type="match status" value="2"/>
</dbReference>
<keyword evidence="2" id="KW-0732">Signal</keyword>
<feature type="chain" id="PRO_5042919886" description="PLD phosphodiesterase domain-containing protein" evidence="2">
    <location>
        <begin position="31"/>
        <end position="452"/>
    </location>
</feature>
<dbReference type="PROSITE" id="PS50035">
    <property type="entry name" value="PLD"/>
    <property type="match status" value="2"/>
</dbReference>
<evidence type="ECO:0000256" key="1">
    <source>
        <dbReference type="ARBA" id="ARBA00008664"/>
    </source>
</evidence>
<dbReference type="Pfam" id="PF13918">
    <property type="entry name" value="PLDc_3"/>
    <property type="match status" value="1"/>
</dbReference>
<organism evidence="4 5">
    <name type="scientific">Amblyomma americanum</name>
    <name type="common">Lone star tick</name>
    <dbReference type="NCBI Taxonomy" id="6943"/>
    <lineage>
        <taxon>Eukaryota</taxon>
        <taxon>Metazoa</taxon>
        <taxon>Ecdysozoa</taxon>
        <taxon>Arthropoda</taxon>
        <taxon>Chelicerata</taxon>
        <taxon>Arachnida</taxon>
        <taxon>Acari</taxon>
        <taxon>Parasitiformes</taxon>
        <taxon>Ixodida</taxon>
        <taxon>Ixodoidea</taxon>
        <taxon>Ixodidae</taxon>
        <taxon>Amblyomminae</taxon>
        <taxon>Amblyomma</taxon>
    </lineage>
</organism>
<accession>A0AAQ4DXQ9</accession>
<dbReference type="CDD" id="cd09106">
    <property type="entry name" value="PLDc_vPLD3_4_5_like_1"/>
    <property type="match status" value="1"/>
</dbReference>
<dbReference type="SMART" id="SM00155">
    <property type="entry name" value="PLDc"/>
    <property type="match status" value="2"/>
</dbReference>
<comment type="caution">
    <text evidence="4">The sequence shown here is derived from an EMBL/GenBank/DDBJ whole genome shotgun (WGS) entry which is preliminary data.</text>
</comment>
<evidence type="ECO:0000259" key="3">
    <source>
        <dbReference type="PROSITE" id="PS50035"/>
    </source>
</evidence>
<evidence type="ECO:0000313" key="5">
    <source>
        <dbReference type="Proteomes" id="UP001321473"/>
    </source>
</evidence>
<dbReference type="Pfam" id="PF00614">
    <property type="entry name" value="PLDc"/>
    <property type="match status" value="2"/>
</dbReference>
<dbReference type="GO" id="GO:0003824">
    <property type="term" value="F:catalytic activity"/>
    <property type="evidence" value="ECO:0007669"/>
    <property type="project" value="InterPro"/>
</dbReference>
<dbReference type="PANTHER" id="PTHR10185:SF17">
    <property type="entry name" value="GM01519P-RELATED"/>
    <property type="match status" value="1"/>
</dbReference>
<dbReference type="EMBL" id="JARKHS020025628">
    <property type="protein sequence ID" value="KAK8767249.1"/>
    <property type="molecule type" value="Genomic_DNA"/>
</dbReference>
<feature type="signal peptide" evidence="2">
    <location>
        <begin position="1"/>
        <end position="30"/>
    </location>
</feature>
<evidence type="ECO:0000313" key="4">
    <source>
        <dbReference type="EMBL" id="KAK8767249.1"/>
    </source>
</evidence>
<protein>
    <recommendedName>
        <fullName evidence="3">PLD phosphodiesterase domain-containing protein</fullName>
    </recommendedName>
</protein>
<dbReference type="CDD" id="cd09107">
    <property type="entry name" value="PLDc_vPLD3_4_5_like_2"/>
    <property type="match status" value="1"/>
</dbReference>
<dbReference type="AlphaFoldDB" id="A0AAQ4DXQ9"/>
<sequence>MSSTPLLVSCMSRAVLLAACALSCQVLSKAGETTAVNADARPNAADSCRYTIVETIPEGLAFAKGSPKHMSTYDAWRQLISLSTSNIKIASFYWTLSANLSVYPSAQMGEQIYQDLLYAGRNRSIDIKITQNAPSDRFPSLDSKNLAEEQAAEVRSLNLTRLGKTGVLHTKFWVVDGMHAYIGSANMDWRALAQVKEVGVLITNCTFMATDLEKIFEVYWLMSDDNAKLPDAWPANLSTSVNSSNPASIDLNGTRSLTYISSAPPYFSTSGRTEDFDAIVDIINSAKKFVYVAVMNFLPIDYYSKNKTFWPLLDNALRRVAIENGVHVRLLVSRWSHSKPVMWSMVESLAAINSSKIFIEVKAMQIPKETDEQRRIPYARVNHAKMMVTDKAAYVGTSNWEPSYFTSTTGVGLVINQDSDDSFRGELKAIFERDWNSNFSYYIRPFNKRKRF</sequence>
<name>A0AAQ4DXQ9_AMBAM</name>
<feature type="domain" description="PLD phosphodiesterase" evidence="3">
    <location>
        <begin position="378"/>
        <end position="404"/>
    </location>
</feature>
<dbReference type="Proteomes" id="UP001321473">
    <property type="component" value="Unassembled WGS sequence"/>
</dbReference>
<dbReference type="InterPro" id="IPR032803">
    <property type="entry name" value="PLDc_3"/>
</dbReference>
<dbReference type="InterPro" id="IPR001736">
    <property type="entry name" value="PLipase_D/transphosphatidylase"/>
</dbReference>
<reference evidence="4 5" key="1">
    <citation type="journal article" date="2023" name="Arcadia Sci">
        <title>De novo assembly of a long-read Amblyomma americanum tick genome.</title>
        <authorList>
            <person name="Chou S."/>
            <person name="Poskanzer K.E."/>
            <person name="Rollins M."/>
            <person name="Thuy-Boun P.S."/>
        </authorList>
    </citation>
    <scope>NUCLEOTIDE SEQUENCE [LARGE SCALE GENOMIC DNA]</scope>
    <source>
        <strain evidence="4">F_SG_1</strain>
        <tissue evidence="4">Salivary glands</tissue>
    </source>
</reference>
<dbReference type="PANTHER" id="PTHR10185">
    <property type="entry name" value="PHOSPHOLIPASE D - RELATED"/>
    <property type="match status" value="1"/>
</dbReference>
<proteinExistence type="inferred from homology"/>
<gene>
    <name evidence="4" type="ORF">V5799_005969</name>
</gene>
<comment type="similarity">
    <text evidence="1">Belongs to the phospholipase D family.</text>
</comment>
<keyword evidence="5" id="KW-1185">Reference proteome</keyword>
<feature type="domain" description="PLD phosphodiesterase" evidence="3">
    <location>
        <begin position="164"/>
        <end position="191"/>
    </location>
</feature>
<dbReference type="SUPFAM" id="SSF56024">
    <property type="entry name" value="Phospholipase D/nuclease"/>
    <property type="match status" value="2"/>
</dbReference>
<evidence type="ECO:0000256" key="2">
    <source>
        <dbReference type="SAM" id="SignalP"/>
    </source>
</evidence>